<dbReference type="EMBL" id="UYSL01000081">
    <property type="protein sequence ID" value="VDL62639.1"/>
    <property type="molecule type" value="Genomic_DNA"/>
</dbReference>
<reference evidence="8" key="1">
    <citation type="submission" date="2017-02" db="UniProtKB">
        <authorList>
            <consortium name="WormBaseParasite"/>
        </authorList>
    </citation>
    <scope>IDENTIFICATION</scope>
</reference>
<dbReference type="GO" id="GO:0005783">
    <property type="term" value="C:endoplasmic reticulum"/>
    <property type="evidence" value="ECO:0007669"/>
    <property type="project" value="TreeGrafter"/>
</dbReference>
<evidence type="ECO:0000256" key="3">
    <source>
        <dbReference type="ARBA" id="ARBA00023315"/>
    </source>
</evidence>
<evidence type="ECO:0000313" key="7">
    <source>
        <dbReference type="Proteomes" id="UP000271162"/>
    </source>
</evidence>
<dbReference type="InterPro" id="IPR032098">
    <property type="entry name" value="Acyltransf_C"/>
</dbReference>
<evidence type="ECO:0000256" key="2">
    <source>
        <dbReference type="ARBA" id="ARBA00022679"/>
    </source>
</evidence>
<dbReference type="AlphaFoldDB" id="A0A0N4XCQ1"/>
<keyword evidence="7" id="KW-1185">Reference proteome</keyword>
<dbReference type="STRING" id="27835.A0A0N4XCQ1"/>
<keyword evidence="2" id="KW-0808">Transferase</keyword>
<dbReference type="OMA" id="EHRTFEN"/>
<dbReference type="GO" id="GO:0036149">
    <property type="term" value="P:phosphatidylinositol acyl-chain remodeling"/>
    <property type="evidence" value="ECO:0007669"/>
    <property type="project" value="TreeGrafter"/>
</dbReference>
<reference evidence="6 7" key="2">
    <citation type="submission" date="2018-11" db="EMBL/GenBank/DDBJ databases">
        <authorList>
            <consortium name="Pathogen Informatics"/>
        </authorList>
    </citation>
    <scope>NUCLEOTIDE SEQUENCE [LARGE SCALE GENOMIC DNA]</scope>
</reference>
<keyword evidence="4" id="KW-1133">Transmembrane helix</keyword>
<name>A0A0N4XCQ1_NIPBR</name>
<dbReference type="CDD" id="cd07990">
    <property type="entry name" value="LPLAT_LCLAT1-like"/>
    <property type="match status" value="1"/>
</dbReference>
<comment type="similarity">
    <text evidence="1">Belongs to the 1-acyl-sn-glycerol-3-phosphate acyltransferase family.</text>
</comment>
<proteinExistence type="inferred from homology"/>
<dbReference type="PANTHER" id="PTHR10983:SF19">
    <property type="entry name" value="PHOSPHOLIPID_GLYCEROL ACYLTRANSFERASE DOMAIN-CONTAINING PROTEIN"/>
    <property type="match status" value="1"/>
</dbReference>
<evidence type="ECO:0000256" key="4">
    <source>
        <dbReference type="SAM" id="Phobius"/>
    </source>
</evidence>
<organism evidence="8">
    <name type="scientific">Nippostrongylus brasiliensis</name>
    <name type="common">Rat hookworm</name>
    <dbReference type="NCBI Taxonomy" id="27835"/>
    <lineage>
        <taxon>Eukaryota</taxon>
        <taxon>Metazoa</taxon>
        <taxon>Ecdysozoa</taxon>
        <taxon>Nematoda</taxon>
        <taxon>Chromadorea</taxon>
        <taxon>Rhabditida</taxon>
        <taxon>Rhabditina</taxon>
        <taxon>Rhabditomorpha</taxon>
        <taxon>Strongyloidea</taxon>
        <taxon>Heligmosomidae</taxon>
        <taxon>Nippostrongylus</taxon>
    </lineage>
</organism>
<dbReference type="PANTHER" id="PTHR10983">
    <property type="entry name" value="1-ACYLGLYCEROL-3-PHOSPHATE ACYLTRANSFERASE-RELATED"/>
    <property type="match status" value="1"/>
</dbReference>
<keyword evidence="4" id="KW-0812">Transmembrane</keyword>
<dbReference type="GO" id="GO:0016746">
    <property type="term" value="F:acyltransferase activity"/>
    <property type="evidence" value="ECO:0007669"/>
    <property type="project" value="UniProtKB-KW"/>
</dbReference>
<evidence type="ECO:0000256" key="1">
    <source>
        <dbReference type="ARBA" id="ARBA00008655"/>
    </source>
</evidence>
<sequence length="249" mass="29610">MGTNSYIFLDRRFETDQMRLAKILNYFAQTGYNYQILLYPEGTDKCPLATERSRKYAEKNNLKHFEYVLQPRTTGFVHIIQNMRKAKYIDYVYDVTIGFSDCIVQSELDFAKNGVCPKDVYYQVCKLDVDTLPTGDKELAKWLMNLWHEKEEKLRRFYALPPEERHFENTPNGKDYEVNPSTFRVRMYIISFWALTTMIWLYGLFMIPYMRMFAIMSCAIFGFMQYRWGGVEWLTIQTFEQSKAADSAH</sequence>
<dbReference type="Proteomes" id="UP000271162">
    <property type="component" value="Unassembled WGS sequence"/>
</dbReference>
<accession>A0A0N4XCQ1</accession>
<dbReference type="WBParaSite" id="NBR_0000024801-mRNA-1">
    <property type="protein sequence ID" value="NBR_0000024801-mRNA-1"/>
    <property type="gene ID" value="NBR_0000024801"/>
</dbReference>
<gene>
    <name evidence="6" type="ORF">NBR_LOCUS249</name>
</gene>
<evidence type="ECO:0000313" key="8">
    <source>
        <dbReference type="WBParaSite" id="NBR_0000024801-mRNA-1"/>
    </source>
</evidence>
<feature type="domain" description="Acyltransferase C-terminal" evidence="5">
    <location>
        <begin position="113"/>
        <end position="172"/>
    </location>
</feature>
<evidence type="ECO:0000259" key="5">
    <source>
        <dbReference type="Pfam" id="PF16076"/>
    </source>
</evidence>
<keyword evidence="4" id="KW-0472">Membrane</keyword>
<protein>
    <submittedName>
        <fullName evidence="8">Lysocardiolipin acyltransferase 1 (inferred by orthology to a human protein)</fullName>
    </submittedName>
</protein>
<keyword evidence="3" id="KW-0012">Acyltransferase</keyword>
<dbReference type="Pfam" id="PF16076">
    <property type="entry name" value="Acyltransf_C"/>
    <property type="match status" value="1"/>
</dbReference>
<evidence type="ECO:0000313" key="6">
    <source>
        <dbReference type="EMBL" id="VDL62639.1"/>
    </source>
</evidence>
<feature type="transmembrane region" description="Helical" evidence="4">
    <location>
        <begin position="187"/>
        <end position="207"/>
    </location>
</feature>